<organism evidence="2 3">
    <name type="scientific">Patella caerulea</name>
    <name type="common">Rayed Mediterranean limpet</name>
    <dbReference type="NCBI Taxonomy" id="87958"/>
    <lineage>
        <taxon>Eukaryota</taxon>
        <taxon>Metazoa</taxon>
        <taxon>Spiralia</taxon>
        <taxon>Lophotrochozoa</taxon>
        <taxon>Mollusca</taxon>
        <taxon>Gastropoda</taxon>
        <taxon>Patellogastropoda</taxon>
        <taxon>Patelloidea</taxon>
        <taxon>Patellidae</taxon>
        <taxon>Patella</taxon>
    </lineage>
</organism>
<dbReference type="EMBL" id="JAZGQO010000009">
    <property type="protein sequence ID" value="KAK6178484.1"/>
    <property type="molecule type" value="Genomic_DNA"/>
</dbReference>
<name>A0AAN8PKX4_PATCE</name>
<protein>
    <recommendedName>
        <fullName evidence="4">Ribosome-binding factor A, mitochondrial</fullName>
    </recommendedName>
</protein>
<dbReference type="GO" id="GO:0006364">
    <property type="term" value="P:rRNA processing"/>
    <property type="evidence" value="ECO:0007669"/>
    <property type="project" value="InterPro"/>
</dbReference>
<dbReference type="PANTHER" id="PTHR14725:SF0">
    <property type="entry name" value="RIBOSOME-BINDING FACTOR A, MITOCHONDRIAL-RELATED"/>
    <property type="match status" value="1"/>
</dbReference>
<accession>A0AAN8PKX4</accession>
<dbReference type="SUPFAM" id="SSF89919">
    <property type="entry name" value="Ribosome-binding factor A, RbfA"/>
    <property type="match status" value="1"/>
</dbReference>
<proteinExistence type="predicted"/>
<reference evidence="2 3" key="1">
    <citation type="submission" date="2024-01" db="EMBL/GenBank/DDBJ databases">
        <title>The genome of the rayed Mediterranean limpet Patella caerulea (Linnaeus, 1758).</title>
        <authorList>
            <person name="Anh-Thu Weber A."/>
            <person name="Halstead-Nussloch G."/>
        </authorList>
    </citation>
    <scope>NUCLEOTIDE SEQUENCE [LARGE SCALE GENOMIC DNA]</scope>
    <source>
        <strain evidence="2">AATW-2023a</strain>
        <tissue evidence="2">Whole specimen</tissue>
    </source>
</reference>
<dbReference type="InterPro" id="IPR015946">
    <property type="entry name" value="KH_dom-like_a/b"/>
</dbReference>
<dbReference type="PANTHER" id="PTHR14725">
    <property type="entry name" value="RIBOSOME-BINDING FACTOR A, MITOCHONDRIAL-RELATED"/>
    <property type="match status" value="1"/>
</dbReference>
<evidence type="ECO:0000313" key="2">
    <source>
        <dbReference type="EMBL" id="KAK6178484.1"/>
    </source>
</evidence>
<dbReference type="InterPro" id="IPR039212">
    <property type="entry name" value="RBFA_mitochondrial"/>
</dbReference>
<keyword evidence="3" id="KW-1185">Reference proteome</keyword>
<evidence type="ECO:0000313" key="3">
    <source>
        <dbReference type="Proteomes" id="UP001347796"/>
    </source>
</evidence>
<dbReference type="InterPro" id="IPR023799">
    <property type="entry name" value="RbfA_dom_sf"/>
</dbReference>
<dbReference type="Pfam" id="PF02033">
    <property type="entry name" value="RBFA"/>
    <property type="match status" value="1"/>
</dbReference>
<feature type="coiled-coil region" evidence="1">
    <location>
        <begin position="355"/>
        <end position="389"/>
    </location>
</feature>
<sequence>MLQQLMTKVCPSSYLMQWSLIVVRFKSTNVPMVKIMRKVIEKSNKSKKKSYNVLHWTQTNIRLVDKEKRGFTDGQINRAQHIGKVLYRYLIDLINSGELSSYLTQYGVNITRVKVVPDLSSMNIYWSVASSEKEDDIEEKLRASQGKLRHLLTSYHIISHVPYITFVKDKEVGNALLVEELLKTADFGPDYVPKVIVTPVCEAGLFNYSPTLNEKFRKLSLDYEVDSHTTIKDPLISDVTQIKKLLNESEYSYTDDMRVVSDNYHNEDSTNLNNLSVNGHVSQSVDINLRNDLYGVNHDDMMKSLLLKKKKSKHRTSQNGDLPSLNNSITDYKKLAQTLKKPKVLKAKHLMQQYEMESLRAMREEQMQKEELEKEMQEEELYVDIVEYENETKLEEYDFPDPKNP</sequence>
<dbReference type="Gene3D" id="3.30.300.20">
    <property type="match status" value="1"/>
</dbReference>
<evidence type="ECO:0008006" key="4">
    <source>
        <dbReference type="Google" id="ProtNLM"/>
    </source>
</evidence>
<evidence type="ECO:0000256" key="1">
    <source>
        <dbReference type="SAM" id="Coils"/>
    </source>
</evidence>
<dbReference type="Proteomes" id="UP001347796">
    <property type="component" value="Unassembled WGS sequence"/>
</dbReference>
<dbReference type="InterPro" id="IPR000238">
    <property type="entry name" value="RbfA"/>
</dbReference>
<gene>
    <name evidence="2" type="ORF">SNE40_013270</name>
</gene>
<comment type="caution">
    <text evidence="2">The sequence shown here is derived from an EMBL/GenBank/DDBJ whole genome shotgun (WGS) entry which is preliminary data.</text>
</comment>
<keyword evidence="1" id="KW-0175">Coiled coil</keyword>
<dbReference type="AlphaFoldDB" id="A0AAN8PKX4"/>